<feature type="compositionally biased region" description="Polar residues" evidence="1">
    <location>
        <begin position="1"/>
        <end position="13"/>
    </location>
</feature>
<reference evidence="2" key="2">
    <citation type="submission" date="2023-05" db="EMBL/GenBank/DDBJ databases">
        <authorList>
            <consortium name="Lawrence Berkeley National Laboratory"/>
            <person name="Steindorff A."/>
            <person name="Hensen N."/>
            <person name="Bonometti L."/>
            <person name="Westerberg I."/>
            <person name="Brannstrom I.O."/>
            <person name="Guillou S."/>
            <person name="Cros-Aarteil S."/>
            <person name="Calhoun S."/>
            <person name="Haridas S."/>
            <person name="Kuo A."/>
            <person name="Mondo S."/>
            <person name="Pangilinan J."/>
            <person name="Riley R."/>
            <person name="Labutti K."/>
            <person name="Andreopoulos B."/>
            <person name="Lipzen A."/>
            <person name="Chen C."/>
            <person name="Yanf M."/>
            <person name="Daum C."/>
            <person name="Ng V."/>
            <person name="Clum A."/>
            <person name="Ohm R."/>
            <person name="Martin F."/>
            <person name="Silar P."/>
            <person name="Natvig D."/>
            <person name="Lalanne C."/>
            <person name="Gautier V."/>
            <person name="Ament-Velasquez S.L."/>
            <person name="Kruys A."/>
            <person name="Hutchinson M.I."/>
            <person name="Powell A.J."/>
            <person name="Barry K."/>
            <person name="Miller A.N."/>
            <person name="Grigoriev I.V."/>
            <person name="Debuchy R."/>
            <person name="Gladieux P."/>
            <person name="Thoren M.H."/>
            <person name="Johannesson H."/>
        </authorList>
    </citation>
    <scope>NUCLEOTIDE SEQUENCE</scope>
    <source>
        <strain evidence="2">CBS 532.94</strain>
    </source>
</reference>
<dbReference type="EMBL" id="MU860045">
    <property type="protein sequence ID" value="KAK4240210.1"/>
    <property type="molecule type" value="Genomic_DNA"/>
</dbReference>
<sequence length="212" mass="21791">MSNKAPSAGTKITTGDRPVYREGPGNVPEGSLAAESASMGGAFASNPGQEQGQKRSEQSQPQSSERHQTAHSGTGTQGTAANKTTSLNFENQQSSRGTAEDVSSTAGKQSTDLSLENQQAYGGAAPTYVSNQRYRDPGGPHGKNLTEGGFEGSGTEGGPLPEPGTIDDPTRAAQSNFRSGMASQGRDAGPRQTQGAGEKTWYTPLGGNDEAA</sequence>
<dbReference type="AlphaFoldDB" id="A0AAN7CDZ5"/>
<evidence type="ECO:0000313" key="2">
    <source>
        <dbReference type="EMBL" id="KAK4240210.1"/>
    </source>
</evidence>
<comment type="caution">
    <text evidence="2">The sequence shown here is derived from an EMBL/GenBank/DDBJ whole genome shotgun (WGS) entry which is preliminary data.</text>
</comment>
<reference evidence="2" key="1">
    <citation type="journal article" date="2023" name="Mol. Phylogenet. Evol.">
        <title>Genome-scale phylogeny and comparative genomics of the fungal order Sordariales.</title>
        <authorList>
            <person name="Hensen N."/>
            <person name="Bonometti L."/>
            <person name="Westerberg I."/>
            <person name="Brannstrom I.O."/>
            <person name="Guillou S."/>
            <person name="Cros-Aarteil S."/>
            <person name="Calhoun S."/>
            <person name="Haridas S."/>
            <person name="Kuo A."/>
            <person name="Mondo S."/>
            <person name="Pangilinan J."/>
            <person name="Riley R."/>
            <person name="LaButti K."/>
            <person name="Andreopoulos B."/>
            <person name="Lipzen A."/>
            <person name="Chen C."/>
            <person name="Yan M."/>
            <person name="Daum C."/>
            <person name="Ng V."/>
            <person name="Clum A."/>
            <person name="Steindorff A."/>
            <person name="Ohm R.A."/>
            <person name="Martin F."/>
            <person name="Silar P."/>
            <person name="Natvig D.O."/>
            <person name="Lalanne C."/>
            <person name="Gautier V."/>
            <person name="Ament-Velasquez S.L."/>
            <person name="Kruys A."/>
            <person name="Hutchinson M.I."/>
            <person name="Powell A.J."/>
            <person name="Barry K."/>
            <person name="Miller A.N."/>
            <person name="Grigoriev I.V."/>
            <person name="Debuchy R."/>
            <person name="Gladieux P."/>
            <person name="Hiltunen Thoren M."/>
            <person name="Johannesson H."/>
        </authorList>
    </citation>
    <scope>NUCLEOTIDE SEQUENCE</scope>
    <source>
        <strain evidence="2">CBS 532.94</strain>
    </source>
</reference>
<evidence type="ECO:0000256" key="1">
    <source>
        <dbReference type="SAM" id="MobiDB-lite"/>
    </source>
</evidence>
<gene>
    <name evidence="2" type="ORF">C8A03DRAFT_13455</name>
</gene>
<keyword evidence="3" id="KW-1185">Reference proteome</keyword>
<name>A0AAN7CDZ5_9PEZI</name>
<protein>
    <submittedName>
        <fullName evidence="2">Uncharacterized protein</fullName>
    </submittedName>
</protein>
<proteinExistence type="predicted"/>
<feature type="compositionally biased region" description="Polar residues" evidence="1">
    <location>
        <begin position="70"/>
        <end position="120"/>
    </location>
</feature>
<accession>A0AAN7CDZ5</accession>
<feature type="region of interest" description="Disordered" evidence="1">
    <location>
        <begin position="1"/>
        <end position="212"/>
    </location>
</feature>
<organism evidence="2 3">
    <name type="scientific">Achaetomium macrosporum</name>
    <dbReference type="NCBI Taxonomy" id="79813"/>
    <lineage>
        <taxon>Eukaryota</taxon>
        <taxon>Fungi</taxon>
        <taxon>Dikarya</taxon>
        <taxon>Ascomycota</taxon>
        <taxon>Pezizomycotina</taxon>
        <taxon>Sordariomycetes</taxon>
        <taxon>Sordariomycetidae</taxon>
        <taxon>Sordariales</taxon>
        <taxon>Chaetomiaceae</taxon>
        <taxon>Achaetomium</taxon>
    </lineage>
</organism>
<feature type="compositionally biased region" description="Polar residues" evidence="1">
    <location>
        <begin position="172"/>
        <end position="182"/>
    </location>
</feature>
<evidence type="ECO:0000313" key="3">
    <source>
        <dbReference type="Proteomes" id="UP001303760"/>
    </source>
</evidence>
<dbReference type="Proteomes" id="UP001303760">
    <property type="component" value="Unassembled WGS sequence"/>
</dbReference>